<feature type="domain" description="AMP-binding enzyme C-terminal" evidence="2">
    <location>
        <begin position="433"/>
        <end position="508"/>
    </location>
</feature>
<dbReference type="Pfam" id="PF13193">
    <property type="entry name" value="AMP-binding_C"/>
    <property type="match status" value="1"/>
</dbReference>
<dbReference type="PANTHER" id="PTHR43767">
    <property type="entry name" value="LONG-CHAIN-FATTY-ACID--COA LIGASE"/>
    <property type="match status" value="1"/>
</dbReference>
<dbReference type="InterPro" id="IPR025110">
    <property type="entry name" value="AMP-bd_C"/>
</dbReference>
<dbReference type="GO" id="GO:0016877">
    <property type="term" value="F:ligase activity, forming carbon-sulfur bonds"/>
    <property type="evidence" value="ECO:0007669"/>
    <property type="project" value="UniProtKB-ARBA"/>
</dbReference>
<evidence type="ECO:0000259" key="1">
    <source>
        <dbReference type="Pfam" id="PF00501"/>
    </source>
</evidence>
<comment type="caution">
    <text evidence="3">The sequence shown here is derived from an EMBL/GenBank/DDBJ whole genome shotgun (WGS) entry which is preliminary data.</text>
</comment>
<feature type="domain" description="AMP-dependent synthetase/ligase" evidence="1">
    <location>
        <begin position="27"/>
        <end position="383"/>
    </location>
</feature>
<dbReference type="PROSITE" id="PS00455">
    <property type="entry name" value="AMP_BINDING"/>
    <property type="match status" value="1"/>
</dbReference>
<dbReference type="Proteomes" id="UP000216225">
    <property type="component" value="Unassembled WGS sequence"/>
</dbReference>
<dbReference type="InterPro" id="IPR000873">
    <property type="entry name" value="AMP-dep_synth/lig_dom"/>
</dbReference>
<dbReference type="RefSeq" id="WP_094438091.1">
    <property type="nucleotide sequence ID" value="NZ_NKDB02000002.1"/>
</dbReference>
<evidence type="ECO:0000259" key="2">
    <source>
        <dbReference type="Pfam" id="PF13193"/>
    </source>
</evidence>
<dbReference type="InterPro" id="IPR042099">
    <property type="entry name" value="ANL_N_sf"/>
</dbReference>
<dbReference type="SUPFAM" id="SSF56801">
    <property type="entry name" value="Acetyl-CoA synthetase-like"/>
    <property type="match status" value="1"/>
</dbReference>
<reference evidence="3 4" key="1">
    <citation type="submission" date="2018-09" db="EMBL/GenBank/DDBJ databases">
        <title>Genome comparison of Alicycliphilus sp. BQ1, a polyurethanolytic bacterium, with its closest phylogenetic relatives Alicycliphilus denitrificans BC and K601, unable to attack polyurethane.</title>
        <authorList>
            <person name="Loza-Tavera H."/>
            <person name="Lozano L."/>
            <person name="Cevallos M."/>
            <person name="Maya-Lucas O."/>
            <person name="Garcia-Mena J."/>
            <person name="Hernandez J."/>
        </authorList>
    </citation>
    <scope>NUCLEOTIDE SEQUENCE [LARGE SCALE GENOMIC DNA]</scope>
    <source>
        <strain evidence="3 4">BQ1</strain>
    </source>
</reference>
<dbReference type="Gene3D" id="3.40.50.12780">
    <property type="entry name" value="N-terminal domain of ligase-like"/>
    <property type="match status" value="1"/>
</dbReference>
<organism evidence="3 4">
    <name type="scientific">Alicycliphilus denitrificans</name>
    <dbReference type="NCBI Taxonomy" id="179636"/>
    <lineage>
        <taxon>Bacteria</taxon>
        <taxon>Pseudomonadati</taxon>
        <taxon>Pseudomonadota</taxon>
        <taxon>Betaproteobacteria</taxon>
        <taxon>Burkholderiales</taxon>
        <taxon>Comamonadaceae</taxon>
        <taxon>Alicycliphilus</taxon>
    </lineage>
</organism>
<protein>
    <submittedName>
        <fullName evidence="3">Acyl-CoA synthetase</fullName>
    </submittedName>
</protein>
<proteinExistence type="predicted"/>
<dbReference type="InterPro" id="IPR020845">
    <property type="entry name" value="AMP-binding_CS"/>
</dbReference>
<dbReference type="EMBL" id="NKDB02000002">
    <property type="protein sequence ID" value="RKJ96525.1"/>
    <property type="molecule type" value="Genomic_DNA"/>
</dbReference>
<evidence type="ECO:0000313" key="4">
    <source>
        <dbReference type="Proteomes" id="UP000216225"/>
    </source>
</evidence>
<dbReference type="AlphaFoldDB" id="A0A420KBE6"/>
<evidence type="ECO:0000313" key="3">
    <source>
        <dbReference type="EMBL" id="RKJ96525.1"/>
    </source>
</evidence>
<dbReference type="PANTHER" id="PTHR43767:SF7">
    <property type="entry name" value="MEDIUM_LONG-CHAIN-FATTY-ACID--COA LIGASE FADD8"/>
    <property type="match status" value="1"/>
</dbReference>
<sequence length="527" mass="56459">MTQPVSSLAAAAHEGGSIGAMIISAIGRFPGRVAFIDGDTRLTYAELGVRIGQAMAALRALGLQRGDGVMQLSGNRVEVFIVMAAAYLLGLRSVTLHAMGGFDDHAYIVEDAEPSVFISEAAHHERAQALRAHCPAVRHWFAHGACDGLDDFWALAGRMQAQALVSHAASTDIIRLAYTGGTTGKPKGVMLANRSVWMQAVLLMAARGLRPGTRVLCPTPISHGAGAMIVPTLALGGTFVLQRGFDPERFIDAVQAHRIGSAFLVPTMIYKLLDHPRCATADFSSLELLSYGASPMAPARIREAIARIGPVLSQSYGQTECPSNILHLTAEDHCRTDVDTLASAGMPYPGVTVALLDENDRPVPEGEVGELCVRSALVMDGYWKQPGLTAQALRGGWLHTGDMARRDAHGYYYLVDRRKDMIISGGFNVYPKEVEDVIAQHPAVAAVAVIGVPDERWGEAVKAVVVRRGGAPLGTDEVRALVRQAKGSVCTPKTVEFADALPLTPLGKPDKKALRERYWAGQARSIH</sequence>
<dbReference type="Gene3D" id="3.30.300.30">
    <property type="match status" value="1"/>
</dbReference>
<accession>A0A420KBE6</accession>
<name>A0A420KBE6_9BURK</name>
<gene>
    <name evidence="3" type="ORF">CE154_010870</name>
</gene>
<dbReference type="InterPro" id="IPR050237">
    <property type="entry name" value="ATP-dep_AMP-bd_enzyme"/>
</dbReference>
<dbReference type="Pfam" id="PF00501">
    <property type="entry name" value="AMP-binding"/>
    <property type="match status" value="1"/>
</dbReference>
<dbReference type="InterPro" id="IPR045851">
    <property type="entry name" value="AMP-bd_C_sf"/>
</dbReference>